<evidence type="ECO:0000313" key="2">
    <source>
        <dbReference type="Proteomes" id="UP001199916"/>
    </source>
</evidence>
<comment type="caution">
    <text evidence="1">The sequence shown here is derived from an EMBL/GenBank/DDBJ whole genome shotgun (WGS) entry which is preliminary data.</text>
</comment>
<reference evidence="1 2" key="1">
    <citation type="submission" date="2021-11" db="EMBL/GenBank/DDBJ databases">
        <title>Draft genome sequence of Paenibacillus profundus YoMME, a new Gram-positive bacteria with exoelectrogenic properties.</title>
        <authorList>
            <person name="Hubenova Y."/>
            <person name="Hubenova E."/>
            <person name="Manasiev Y."/>
            <person name="Peykov S."/>
            <person name="Mitov M."/>
        </authorList>
    </citation>
    <scope>NUCLEOTIDE SEQUENCE [LARGE SCALE GENOMIC DNA]</scope>
    <source>
        <strain evidence="1 2">YoMME</strain>
    </source>
</reference>
<keyword evidence="2" id="KW-1185">Reference proteome</keyword>
<name>A0ABS8YMD4_9BACL</name>
<proteinExistence type="predicted"/>
<dbReference type="Proteomes" id="UP001199916">
    <property type="component" value="Unassembled WGS sequence"/>
</dbReference>
<gene>
    <name evidence="1" type="ORF">LQV63_24025</name>
</gene>
<accession>A0ABS8YMD4</accession>
<sequence>MALNAIEKKYMGVFSMKVWLKHPDPNNKYGAKFTLGDREVQLTETAIISVTRGEKFNIFRIIINGIINEIVKKQLTKNESLLYAELSGELQGGIGQTVTVWKDGKSMNHFKTKGVHKFAMRFFGWVFYSGKVQAYFLTWRISNQIPNDIEIEEVIKKYGRHFDGGKLVRQAQQPPKILKEMK</sequence>
<organism evidence="1 2">
    <name type="scientific">Paenibacillus profundus</name>
    <dbReference type="NCBI Taxonomy" id="1173085"/>
    <lineage>
        <taxon>Bacteria</taxon>
        <taxon>Bacillati</taxon>
        <taxon>Bacillota</taxon>
        <taxon>Bacilli</taxon>
        <taxon>Bacillales</taxon>
        <taxon>Paenibacillaceae</taxon>
        <taxon>Paenibacillus</taxon>
    </lineage>
</organism>
<evidence type="ECO:0000313" key="1">
    <source>
        <dbReference type="EMBL" id="MCE5172349.1"/>
    </source>
</evidence>
<dbReference type="EMBL" id="JAJNBZ010000027">
    <property type="protein sequence ID" value="MCE5172349.1"/>
    <property type="molecule type" value="Genomic_DNA"/>
</dbReference>
<protein>
    <submittedName>
        <fullName evidence="1">Uncharacterized protein</fullName>
    </submittedName>
</protein>